<evidence type="ECO:0000259" key="10">
    <source>
        <dbReference type="Pfam" id="PF01050"/>
    </source>
</evidence>
<dbReference type="InterPro" id="IPR054566">
    <property type="entry name" value="ManC/GMP-like_b-helix"/>
</dbReference>
<dbReference type="EMBL" id="QGLT01000001">
    <property type="protein sequence ID" value="PXZ01929.1"/>
    <property type="molecule type" value="Genomic_DNA"/>
</dbReference>
<evidence type="ECO:0000256" key="2">
    <source>
        <dbReference type="ARBA" id="ARBA00012387"/>
    </source>
</evidence>
<dbReference type="Gene3D" id="2.60.120.10">
    <property type="entry name" value="Jelly Rolls"/>
    <property type="match status" value="1"/>
</dbReference>
<evidence type="ECO:0000256" key="5">
    <source>
        <dbReference type="ARBA" id="ARBA00022741"/>
    </source>
</evidence>
<dbReference type="CDD" id="cd02509">
    <property type="entry name" value="GDP-M1P_Guanylyltransferase"/>
    <property type="match status" value="1"/>
</dbReference>
<dbReference type="Pfam" id="PF22640">
    <property type="entry name" value="ManC_GMP_beta-helix"/>
    <property type="match status" value="1"/>
</dbReference>
<comment type="similarity">
    <text evidence="1 8">Belongs to the mannose-6-phosphate isomerase type 2 family.</text>
</comment>
<dbReference type="InterPro" id="IPR006375">
    <property type="entry name" value="Man1P_GuaTrfase/Man6P_Isoase"/>
</dbReference>
<dbReference type="InterPro" id="IPR011051">
    <property type="entry name" value="RmlC_Cupin_sf"/>
</dbReference>
<dbReference type="Gene3D" id="3.90.550.10">
    <property type="entry name" value="Spore Coat Polysaccharide Biosynthesis Protein SpsA, Chain A"/>
    <property type="match status" value="1"/>
</dbReference>
<keyword evidence="12" id="KW-0413">Isomerase</keyword>
<evidence type="ECO:0000256" key="8">
    <source>
        <dbReference type="RuleBase" id="RU004190"/>
    </source>
</evidence>
<dbReference type="InterPro" id="IPR005835">
    <property type="entry name" value="NTP_transferase_dom"/>
</dbReference>
<dbReference type="InterPro" id="IPR014710">
    <property type="entry name" value="RmlC-like_jellyroll"/>
</dbReference>
<dbReference type="NCBIfam" id="TIGR01479">
    <property type="entry name" value="GMP_PMI"/>
    <property type="match status" value="1"/>
</dbReference>
<evidence type="ECO:0000313" key="12">
    <source>
        <dbReference type="EMBL" id="PXZ01929.1"/>
    </source>
</evidence>
<protein>
    <recommendedName>
        <fullName evidence="2">mannose-1-phosphate guanylyltransferase</fullName>
        <ecNumber evidence="2">2.7.7.13</ecNumber>
    </recommendedName>
</protein>
<evidence type="ECO:0000256" key="1">
    <source>
        <dbReference type="ARBA" id="ARBA00006115"/>
    </source>
</evidence>
<comment type="caution">
    <text evidence="12">The sequence shown here is derived from an EMBL/GenBank/DDBJ whole genome shotgun (WGS) entry which is preliminary data.</text>
</comment>
<dbReference type="InterPro" id="IPR051161">
    <property type="entry name" value="Mannose-6P_isomerase_type2"/>
</dbReference>
<dbReference type="GO" id="GO:0000271">
    <property type="term" value="P:polysaccharide biosynthetic process"/>
    <property type="evidence" value="ECO:0007669"/>
    <property type="project" value="InterPro"/>
</dbReference>
<dbReference type="PANTHER" id="PTHR46390:SF1">
    <property type="entry name" value="MANNOSE-1-PHOSPHATE GUANYLYLTRANSFERASE"/>
    <property type="match status" value="1"/>
</dbReference>
<feature type="domain" description="MannoseP isomerase/GMP-like beta-helix" evidence="11">
    <location>
        <begin position="306"/>
        <end position="354"/>
    </location>
</feature>
<dbReference type="SUPFAM" id="SSF53448">
    <property type="entry name" value="Nucleotide-diphospho-sugar transferases"/>
    <property type="match status" value="1"/>
</dbReference>
<keyword evidence="6" id="KW-0342">GTP-binding</keyword>
<dbReference type="Pfam" id="PF00483">
    <property type="entry name" value="NTP_transferase"/>
    <property type="match status" value="1"/>
</dbReference>
<name>A0A318N0M1_9PROT</name>
<dbReference type="GO" id="GO:0004475">
    <property type="term" value="F:mannose-1-phosphate guanylyltransferase (GTP) activity"/>
    <property type="evidence" value="ECO:0007669"/>
    <property type="project" value="UniProtKB-EC"/>
</dbReference>
<feature type="domain" description="Nucleotidyl transferase" evidence="9">
    <location>
        <begin position="11"/>
        <end position="293"/>
    </location>
</feature>
<dbReference type="FunFam" id="2.60.120.10:FF:000032">
    <property type="entry name" value="Mannose-1-phosphate guanylyltransferase/mannose-6-phosphate isomerase"/>
    <property type="match status" value="1"/>
</dbReference>
<keyword evidence="5" id="KW-0547">Nucleotide-binding</keyword>
<proteinExistence type="inferred from homology"/>
<keyword evidence="4 12" id="KW-0548">Nucleotidyltransferase</keyword>
<dbReference type="SUPFAM" id="SSF51182">
    <property type="entry name" value="RmlC-like cupins"/>
    <property type="match status" value="1"/>
</dbReference>
<keyword evidence="13" id="KW-1185">Reference proteome</keyword>
<dbReference type="PANTHER" id="PTHR46390">
    <property type="entry name" value="MANNOSE-1-PHOSPHATE GUANYLYLTRANSFERASE"/>
    <property type="match status" value="1"/>
</dbReference>
<dbReference type="GO" id="GO:0009298">
    <property type="term" value="P:GDP-mannose biosynthetic process"/>
    <property type="evidence" value="ECO:0007669"/>
    <property type="project" value="TreeGrafter"/>
</dbReference>
<keyword evidence="3 12" id="KW-0808">Transferase</keyword>
<dbReference type="InterPro" id="IPR049577">
    <property type="entry name" value="GMPP_N"/>
</dbReference>
<evidence type="ECO:0000259" key="11">
    <source>
        <dbReference type="Pfam" id="PF22640"/>
    </source>
</evidence>
<dbReference type="RefSeq" id="WP_110438447.1">
    <property type="nucleotide sequence ID" value="NZ_CP046393.1"/>
</dbReference>
<dbReference type="EC" id="2.7.7.13" evidence="2"/>
<accession>A0A318N0M1</accession>
<dbReference type="InterPro" id="IPR001538">
    <property type="entry name" value="Man6P_isomerase-2_C"/>
</dbReference>
<dbReference type="FunFam" id="3.90.550.10:FF:000046">
    <property type="entry name" value="Mannose-1-phosphate guanylyltransferase (GDP)"/>
    <property type="match status" value="1"/>
</dbReference>
<evidence type="ECO:0000259" key="9">
    <source>
        <dbReference type="Pfam" id="PF00483"/>
    </source>
</evidence>
<dbReference type="GO" id="GO:0005525">
    <property type="term" value="F:GTP binding"/>
    <property type="evidence" value="ECO:0007669"/>
    <property type="project" value="UniProtKB-KW"/>
</dbReference>
<evidence type="ECO:0000256" key="3">
    <source>
        <dbReference type="ARBA" id="ARBA00022679"/>
    </source>
</evidence>
<reference evidence="12 13" key="1">
    <citation type="submission" date="2018-05" db="EMBL/GenBank/DDBJ databases">
        <title>Reference genomes for bee gut microbiota database.</title>
        <authorList>
            <person name="Ellegaard K.M."/>
        </authorList>
    </citation>
    <scope>NUCLEOTIDE SEQUENCE [LARGE SCALE GENOMIC DNA]</scope>
    <source>
        <strain evidence="12 13">ESL0284</strain>
    </source>
</reference>
<gene>
    <name evidence="12" type="ORF">DK869_02740</name>
</gene>
<feature type="domain" description="Mannose-6-phosphate isomerase type II C-terminal" evidence="10">
    <location>
        <begin position="359"/>
        <end position="472"/>
    </location>
</feature>
<evidence type="ECO:0000256" key="7">
    <source>
        <dbReference type="ARBA" id="ARBA00047343"/>
    </source>
</evidence>
<dbReference type="CDD" id="cd02213">
    <property type="entry name" value="cupin_PMI_typeII_C"/>
    <property type="match status" value="1"/>
</dbReference>
<comment type="catalytic activity">
    <reaction evidence="7">
        <text>alpha-D-mannose 1-phosphate + GTP + H(+) = GDP-alpha-D-mannose + diphosphate</text>
        <dbReference type="Rhea" id="RHEA:15229"/>
        <dbReference type="ChEBI" id="CHEBI:15378"/>
        <dbReference type="ChEBI" id="CHEBI:33019"/>
        <dbReference type="ChEBI" id="CHEBI:37565"/>
        <dbReference type="ChEBI" id="CHEBI:57527"/>
        <dbReference type="ChEBI" id="CHEBI:58409"/>
        <dbReference type="EC" id="2.7.7.13"/>
    </reaction>
</comment>
<dbReference type="GO" id="GO:0016853">
    <property type="term" value="F:isomerase activity"/>
    <property type="evidence" value="ECO:0007669"/>
    <property type="project" value="UniProtKB-KW"/>
</dbReference>
<dbReference type="AlphaFoldDB" id="A0A318N0M1"/>
<evidence type="ECO:0000256" key="4">
    <source>
        <dbReference type="ARBA" id="ARBA00022695"/>
    </source>
</evidence>
<evidence type="ECO:0000256" key="6">
    <source>
        <dbReference type="ARBA" id="ARBA00023134"/>
    </source>
</evidence>
<dbReference type="Pfam" id="PF01050">
    <property type="entry name" value="MannoseP_isomer"/>
    <property type="match status" value="1"/>
</dbReference>
<dbReference type="InterPro" id="IPR029044">
    <property type="entry name" value="Nucleotide-diphossugar_trans"/>
</dbReference>
<dbReference type="OrthoDB" id="9806359at2"/>
<sequence>MQDTSIMKIVPVILSGGTGSRLWPLSRASFPKQLWPLITEKSMFQDTVVRGKGDIFLEPIVICNQDHRFLIAEQLREIGVENARIVLEPVGRNSAPAIATASLLANELDAQTILWVMAADAYIQDVPKLVKLVEETAAFAQNGKIVTFGIQPTRLETGYGYIEKGSVIDKIKNIYAVKAFTEKPDIRQAQLMVETGGYLWNSGMFMFSAQTMLQEMKRYTPTLLSLVKKAVDNRQSDLYFERILYDDFIKVPDLSIDYAIAEKTKAMVVVSADLVWSDIGSWNGLWNVSQKDRSGNVVIGNVFLENTHNSYIRSEEMVAAVNDIDNVVVIVTKDAVLVSDRNKSQNVKKIVQKLNAVKQQEAVWHNQCYRPWGHYETLAHGERFLVKQLIVKTGAQLSLQKHHHRSEHWVIVSGIAEVTRGDEVIFLHENESVYIPLGMVHRLKNAGDIPLIVIEVQSGSYLDESDIVRLDDQYHRIV</sequence>
<evidence type="ECO:0000313" key="13">
    <source>
        <dbReference type="Proteomes" id="UP000247565"/>
    </source>
</evidence>
<dbReference type="Proteomes" id="UP000247565">
    <property type="component" value="Unassembled WGS sequence"/>
</dbReference>
<organism evidence="12 13">
    <name type="scientific">Commensalibacter melissae</name>
    <dbReference type="NCBI Taxonomy" id="2070537"/>
    <lineage>
        <taxon>Bacteria</taxon>
        <taxon>Pseudomonadati</taxon>
        <taxon>Pseudomonadota</taxon>
        <taxon>Alphaproteobacteria</taxon>
        <taxon>Acetobacterales</taxon>
        <taxon>Acetobacteraceae</taxon>
    </lineage>
</organism>